<protein>
    <submittedName>
        <fullName evidence="1">Uncharacterized protein</fullName>
    </submittedName>
</protein>
<name>X1DMQ3_9ZZZZ</name>
<gene>
    <name evidence="1" type="ORF">S01H4_53944</name>
</gene>
<accession>X1DMQ3</accession>
<sequence length="74" mass="8345">MREGISQKALLLLQDQEFEKGQGAFLNSEVEAEILGEIEAVLSMEEVPEDTKDSYREIKEMALDIFTPTKALVK</sequence>
<organism evidence="1">
    <name type="scientific">marine sediment metagenome</name>
    <dbReference type="NCBI Taxonomy" id="412755"/>
    <lineage>
        <taxon>unclassified sequences</taxon>
        <taxon>metagenomes</taxon>
        <taxon>ecological metagenomes</taxon>
    </lineage>
</organism>
<feature type="non-terminal residue" evidence="1">
    <location>
        <position position="74"/>
    </location>
</feature>
<evidence type="ECO:0000313" key="1">
    <source>
        <dbReference type="EMBL" id="GAH09510.1"/>
    </source>
</evidence>
<comment type="caution">
    <text evidence="1">The sequence shown here is derived from an EMBL/GenBank/DDBJ whole genome shotgun (WGS) entry which is preliminary data.</text>
</comment>
<dbReference type="AlphaFoldDB" id="X1DMQ3"/>
<reference evidence="1" key="1">
    <citation type="journal article" date="2014" name="Front. Microbiol.">
        <title>High frequency of phylogenetically diverse reductive dehalogenase-homologous genes in deep subseafloor sedimentary metagenomes.</title>
        <authorList>
            <person name="Kawai M."/>
            <person name="Futagami T."/>
            <person name="Toyoda A."/>
            <person name="Takaki Y."/>
            <person name="Nishi S."/>
            <person name="Hori S."/>
            <person name="Arai W."/>
            <person name="Tsubouchi T."/>
            <person name="Morono Y."/>
            <person name="Uchiyama I."/>
            <person name="Ito T."/>
            <person name="Fujiyama A."/>
            <person name="Inagaki F."/>
            <person name="Takami H."/>
        </authorList>
    </citation>
    <scope>NUCLEOTIDE SEQUENCE</scope>
    <source>
        <strain evidence="1">Expedition CK06-06</strain>
    </source>
</reference>
<proteinExistence type="predicted"/>
<dbReference type="EMBL" id="BART01030990">
    <property type="protein sequence ID" value="GAH09510.1"/>
    <property type="molecule type" value="Genomic_DNA"/>
</dbReference>